<organism evidence="6 7">
    <name type="scientific">Corynebacterium doosanense CAU 212 = DSM 45436</name>
    <dbReference type="NCBI Taxonomy" id="558173"/>
    <lineage>
        <taxon>Bacteria</taxon>
        <taxon>Bacillati</taxon>
        <taxon>Actinomycetota</taxon>
        <taxon>Actinomycetes</taxon>
        <taxon>Mycobacteriales</taxon>
        <taxon>Corynebacteriaceae</taxon>
        <taxon>Corynebacterium</taxon>
    </lineage>
</organism>
<dbReference type="Pfam" id="PF25461">
    <property type="entry name" value="Beta-barrel_SelB"/>
    <property type="match status" value="1"/>
</dbReference>
<keyword evidence="7" id="KW-1185">Reference proteome</keyword>
<dbReference type="STRING" id="558173.CDOO_05405"/>
<dbReference type="GO" id="GO:0005525">
    <property type="term" value="F:GTP binding"/>
    <property type="evidence" value="ECO:0007669"/>
    <property type="project" value="UniProtKB-KW"/>
</dbReference>
<keyword evidence="2" id="KW-0963">Cytoplasm</keyword>
<dbReference type="GO" id="GO:0005737">
    <property type="term" value="C:cytoplasm"/>
    <property type="evidence" value="ECO:0007669"/>
    <property type="project" value="UniProtKB-SubCell"/>
</dbReference>
<dbReference type="HOGENOM" id="CLU_023030_1_1_11"/>
<comment type="subcellular location">
    <subcellularLocation>
        <location evidence="1">Cytoplasm</location>
    </subcellularLocation>
</comment>
<dbReference type="PRINTS" id="PR00315">
    <property type="entry name" value="ELONGATNFCT"/>
</dbReference>
<sequence>MYVVATAGHVDHGKSTLVKALTGQEPDRWDEEKRRGLTIDLGFVWTTLPSGRDLAFVDVPGHEKFLGNMLAGVGPAPAVMFIVAADEGWQEQSDDHRDAVDAFGITDVVIAMTRADRADEEQREQTRARIAREVAGTTLENAPVIEVSAHSGEGLDDLRRALDTLLELAPTPDPDARLRLWLDRSFSIRGAGTVVTGTLGAGTVSVGDTLDLSGVSVQVRGLQSEEKQATSMTPAARVAVNLRGRSADQIARGEVLVTPGAWIITDTLDVAGSGFDNPPREVVVHIGTAAVEAAFRRLGDRHARLTLTRALPLQVGDRLVLRKPGERSVYSGVQVLDVDPPELGRRGAGARRATELAGMNPAGDAAHEVTRRGAMRRADIVRLGIDVPADPPKGIVAFRDFWVHAVTLLRWRDVLANALDEHVGAEPLSPGLSRGAALTALNLPDENLLGLVVAAAKLEQGDGVLRRPGRPVDLGDAERGVATLEKRLRVVPFAAPEADDLTELGLGTRELAAAERAGRLLRLGDGVVLLPDAPRIALARLRGLDQPFTTSAARQVLDTTRRVAIPLLEHLDTAGLTRRIDGSLREVR</sequence>
<dbReference type="InterPro" id="IPR000795">
    <property type="entry name" value="T_Tr_GTP-bd_dom"/>
</dbReference>
<accession>A0A097IF46</accession>
<evidence type="ECO:0000256" key="1">
    <source>
        <dbReference type="ARBA" id="ARBA00004496"/>
    </source>
</evidence>
<evidence type="ECO:0000256" key="2">
    <source>
        <dbReference type="ARBA" id="ARBA00022490"/>
    </source>
</evidence>
<feature type="domain" description="Tr-type G" evidence="5">
    <location>
        <begin position="1"/>
        <end position="171"/>
    </location>
</feature>
<protein>
    <submittedName>
        <fullName evidence="6">Translation elongation factor</fullName>
    </submittedName>
</protein>
<evidence type="ECO:0000259" key="5">
    <source>
        <dbReference type="PROSITE" id="PS51722"/>
    </source>
</evidence>
<dbReference type="GO" id="GO:0003746">
    <property type="term" value="F:translation elongation factor activity"/>
    <property type="evidence" value="ECO:0007669"/>
    <property type="project" value="UniProtKB-KW"/>
</dbReference>
<keyword evidence="4" id="KW-0342">GTP-binding</keyword>
<keyword evidence="3" id="KW-0648">Protein biosynthesis</keyword>
<dbReference type="eggNOG" id="COG3276">
    <property type="taxonomic scope" value="Bacteria"/>
</dbReference>
<dbReference type="InterPro" id="IPR057335">
    <property type="entry name" value="Beta-barrel_SelB"/>
</dbReference>
<keyword evidence="6" id="KW-0251">Elongation factor</keyword>
<dbReference type="InterPro" id="IPR015191">
    <property type="entry name" value="SelB_WHD4"/>
</dbReference>
<dbReference type="PANTHER" id="PTHR43721:SF11">
    <property type="entry name" value="SELENOCYSTEINE-SPECIFIC ELONGATION FACTOR"/>
    <property type="match status" value="1"/>
</dbReference>
<dbReference type="CDD" id="cd04171">
    <property type="entry name" value="SelB"/>
    <property type="match status" value="1"/>
</dbReference>
<dbReference type="Pfam" id="PF09107">
    <property type="entry name" value="WHD_3rd_SelB"/>
    <property type="match status" value="1"/>
</dbReference>
<dbReference type="NCBIfam" id="TIGR00475">
    <property type="entry name" value="selB"/>
    <property type="match status" value="1"/>
</dbReference>
<dbReference type="Gene3D" id="2.40.30.10">
    <property type="entry name" value="Translation factors"/>
    <property type="match status" value="1"/>
</dbReference>
<dbReference type="SUPFAM" id="SSF52540">
    <property type="entry name" value="P-loop containing nucleoside triphosphate hydrolases"/>
    <property type="match status" value="1"/>
</dbReference>
<dbReference type="Gene3D" id="1.10.10.10">
    <property type="entry name" value="Winged helix-like DNA-binding domain superfamily/Winged helix DNA-binding domain"/>
    <property type="match status" value="1"/>
</dbReference>
<dbReference type="GO" id="GO:0003723">
    <property type="term" value="F:RNA binding"/>
    <property type="evidence" value="ECO:0007669"/>
    <property type="project" value="InterPro"/>
</dbReference>
<dbReference type="KEGG" id="cdo:CDOO_05405"/>
<keyword evidence="4" id="KW-0547">Nucleotide-binding</keyword>
<gene>
    <name evidence="6" type="ORF">CDOO_05405</name>
</gene>
<dbReference type="SUPFAM" id="SSF46785">
    <property type="entry name" value="Winged helix' DNA-binding domain"/>
    <property type="match status" value="1"/>
</dbReference>
<dbReference type="EMBL" id="CP006764">
    <property type="protein sequence ID" value="AIT60751.1"/>
    <property type="molecule type" value="Genomic_DNA"/>
</dbReference>
<dbReference type="PANTHER" id="PTHR43721">
    <property type="entry name" value="ELONGATION FACTOR TU-RELATED"/>
    <property type="match status" value="1"/>
</dbReference>
<dbReference type="Gene3D" id="3.40.50.300">
    <property type="entry name" value="P-loop containing nucleotide triphosphate hydrolases"/>
    <property type="match status" value="1"/>
</dbReference>
<dbReference type="PROSITE" id="PS51722">
    <property type="entry name" value="G_TR_2"/>
    <property type="match status" value="1"/>
</dbReference>
<dbReference type="RefSeq" id="WP_018022295.1">
    <property type="nucleotide sequence ID" value="NZ_AQUX01000006.1"/>
</dbReference>
<dbReference type="AlphaFoldDB" id="A0A097IF46"/>
<dbReference type="SUPFAM" id="SSF50447">
    <property type="entry name" value="Translation proteins"/>
    <property type="match status" value="1"/>
</dbReference>
<evidence type="ECO:0000313" key="6">
    <source>
        <dbReference type="EMBL" id="AIT60751.1"/>
    </source>
</evidence>
<proteinExistence type="predicted"/>
<dbReference type="InterPro" id="IPR036390">
    <property type="entry name" value="WH_DNA-bd_sf"/>
</dbReference>
<dbReference type="InterPro" id="IPR036388">
    <property type="entry name" value="WH-like_DNA-bd_sf"/>
</dbReference>
<name>A0A097IF46_9CORY</name>
<dbReference type="Pfam" id="PF00009">
    <property type="entry name" value="GTP_EFTU"/>
    <property type="match status" value="1"/>
</dbReference>
<dbReference type="InterPro" id="IPR027417">
    <property type="entry name" value="P-loop_NTPase"/>
</dbReference>
<dbReference type="InterPro" id="IPR050055">
    <property type="entry name" value="EF-Tu_GTPase"/>
</dbReference>
<reference evidence="6 7" key="1">
    <citation type="submission" date="2013-09" db="EMBL/GenBank/DDBJ databases">
        <title>Complete genome sequence of Corynebacterium doosanense CAU 212(T) (=DSM 45436(T)), isolated from activated sludge.</title>
        <authorList>
            <person name="Schaffert L."/>
            <person name="Albersmeier A."/>
            <person name="Kalinowski J."/>
            <person name="Ruckert C."/>
        </authorList>
    </citation>
    <scope>NUCLEOTIDE SEQUENCE [LARGE SCALE GENOMIC DNA]</scope>
    <source>
        <strain evidence="6 7">CAU 212</strain>
    </source>
</reference>
<evidence type="ECO:0000313" key="7">
    <source>
        <dbReference type="Proteomes" id="UP000029914"/>
    </source>
</evidence>
<evidence type="ECO:0000256" key="3">
    <source>
        <dbReference type="ARBA" id="ARBA00022917"/>
    </source>
</evidence>
<dbReference type="OrthoDB" id="9803139at2"/>
<dbReference type="InterPro" id="IPR004535">
    <property type="entry name" value="Transl_elong_SelB"/>
</dbReference>
<dbReference type="GO" id="GO:0001514">
    <property type="term" value="P:selenocysteine incorporation"/>
    <property type="evidence" value="ECO:0007669"/>
    <property type="project" value="InterPro"/>
</dbReference>
<dbReference type="Proteomes" id="UP000029914">
    <property type="component" value="Chromosome"/>
</dbReference>
<evidence type="ECO:0000256" key="4">
    <source>
        <dbReference type="ARBA" id="ARBA00023134"/>
    </source>
</evidence>
<dbReference type="InterPro" id="IPR009000">
    <property type="entry name" value="Transl_B-barrel_sf"/>
</dbReference>
<dbReference type="GO" id="GO:0003924">
    <property type="term" value="F:GTPase activity"/>
    <property type="evidence" value="ECO:0007669"/>
    <property type="project" value="InterPro"/>
</dbReference>